<accession>A0AAV9JG39</accession>
<keyword evidence="3" id="KW-1185">Reference proteome</keyword>
<gene>
    <name evidence="2" type="ORF">LTR36_004785</name>
</gene>
<organism evidence="2 3">
    <name type="scientific">Oleoguttula mirabilis</name>
    <dbReference type="NCBI Taxonomy" id="1507867"/>
    <lineage>
        <taxon>Eukaryota</taxon>
        <taxon>Fungi</taxon>
        <taxon>Dikarya</taxon>
        <taxon>Ascomycota</taxon>
        <taxon>Pezizomycotina</taxon>
        <taxon>Dothideomycetes</taxon>
        <taxon>Dothideomycetidae</taxon>
        <taxon>Mycosphaerellales</taxon>
        <taxon>Teratosphaeriaceae</taxon>
        <taxon>Oleoguttula</taxon>
    </lineage>
</organism>
<feature type="compositionally biased region" description="Gly residues" evidence="1">
    <location>
        <begin position="402"/>
        <end position="412"/>
    </location>
</feature>
<proteinExistence type="predicted"/>
<feature type="compositionally biased region" description="Low complexity" evidence="1">
    <location>
        <begin position="87"/>
        <end position="101"/>
    </location>
</feature>
<feature type="compositionally biased region" description="Low complexity" evidence="1">
    <location>
        <begin position="435"/>
        <end position="448"/>
    </location>
</feature>
<feature type="compositionally biased region" description="Basic residues" evidence="1">
    <location>
        <begin position="523"/>
        <end position="537"/>
    </location>
</feature>
<dbReference type="AlphaFoldDB" id="A0AAV9JG39"/>
<feature type="region of interest" description="Disordered" evidence="1">
    <location>
        <begin position="1"/>
        <end position="255"/>
    </location>
</feature>
<feature type="compositionally biased region" description="Polar residues" evidence="1">
    <location>
        <begin position="499"/>
        <end position="508"/>
    </location>
</feature>
<dbReference type="Proteomes" id="UP001324427">
    <property type="component" value="Unassembled WGS sequence"/>
</dbReference>
<evidence type="ECO:0000256" key="1">
    <source>
        <dbReference type="SAM" id="MobiDB-lite"/>
    </source>
</evidence>
<feature type="compositionally biased region" description="Polar residues" evidence="1">
    <location>
        <begin position="113"/>
        <end position="129"/>
    </location>
</feature>
<feature type="compositionally biased region" description="Low complexity" evidence="1">
    <location>
        <begin position="413"/>
        <end position="425"/>
    </location>
</feature>
<comment type="caution">
    <text evidence="2">The sequence shown here is derived from an EMBL/GenBank/DDBJ whole genome shotgun (WGS) entry which is preliminary data.</text>
</comment>
<feature type="compositionally biased region" description="Polar residues" evidence="1">
    <location>
        <begin position="33"/>
        <end position="62"/>
    </location>
</feature>
<feature type="compositionally biased region" description="Basic and acidic residues" evidence="1">
    <location>
        <begin position="148"/>
        <end position="157"/>
    </location>
</feature>
<feature type="region of interest" description="Disordered" evidence="1">
    <location>
        <begin position="313"/>
        <end position="537"/>
    </location>
</feature>
<name>A0AAV9JG39_9PEZI</name>
<feature type="compositionally biased region" description="Low complexity" evidence="1">
    <location>
        <begin position="210"/>
        <end position="223"/>
    </location>
</feature>
<feature type="compositionally biased region" description="Basic and acidic residues" evidence="1">
    <location>
        <begin position="468"/>
        <end position="478"/>
    </location>
</feature>
<reference evidence="2 3" key="1">
    <citation type="submission" date="2021-11" db="EMBL/GenBank/DDBJ databases">
        <title>Black yeast isolated from Biological Soil Crust.</title>
        <authorList>
            <person name="Kurbessoian T."/>
        </authorList>
    </citation>
    <scope>NUCLEOTIDE SEQUENCE [LARGE SCALE GENOMIC DNA]</scope>
    <source>
        <strain evidence="2 3">CCFEE 5522</strain>
    </source>
</reference>
<feature type="compositionally biased region" description="Polar residues" evidence="1">
    <location>
        <begin position="372"/>
        <end position="383"/>
    </location>
</feature>
<feature type="compositionally biased region" description="Basic and acidic residues" evidence="1">
    <location>
        <begin position="316"/>
        <end position="344"/>
    </location>
</feature>
<protein>
    <submittedName>
        <fullName evidence="2">Uncharacterized protein</fullName>
    </submittedName>
</protein>
<feature type="compositionally biased region" description="Polar residues" evidence="1">
    <location>
        <begin position="224"/>
        <end position="237"/>
    </location>
</feature>
<feature type="compositionally biased region" description="Polar residues" evidence="1">
    <location>
        <begin position="482"/>
        <end position="491"/>
    </location>
</feature>
<dbReference type="EMBL" id="JAVFHQ010000029">
    <property type="protein sequence ID" value="KAK4543752.1"/>
    <property type="molecule type" value="Genomic_DNA"/>
</dbReference>
<evidence type="ECO:0000313" key="2">
    <source>
        <dbReference type="EMBL" id="KAK4543752.1"/>
    </source>
</evidence>
<sequence>MAATTPDKKKNRLSNMFGSKREPDRPPPHQAFPSHSSNGNMQDSAYESSLGNSTAESNMQHIESNDDRNLALNKTTGEVIDEDTGATVITTTTTTTTTTITRNGKKESRVEIRSTTPTPRGDSSQQTTIAEAPGDNQHLSPADANGTTRREVSHTPQERLATLSHSPYPTGQQQQQQQQAALPIPHRNPNRKSLGDERPPQQYFDGANASAPSEGPVSPSSPSRANFSYPSRSTGNLRGQAGEEGAPAPVEHRPGVKGTFESLRAAAMRGQGGGGGEGEYGAEPGQRVSAFENLKAAAVGIHGVGETLRSTLNSEIDNRYPRRDPEKAAAAEAKNRAEMERGYREMAGLRQRADLGPTISRPGQSGDGAALTPTTSRPGQSNDGGVRRPSNPSADIPASLQPGGGRGGGGAGAPQLPLLPGQAPPDLRHPAFRDQPQQQQQQQPQQQQKPPPQPQDGRYYGPGQNIAPDHDPMRDQKGARYSSMQQPSEPQATGGAAMGNSTKVQALSQTGTQQQEEKEKKGGFRRLMKRKPASQAT</sequence>
<evidence type="ECO:0000313" key="3">
    <source>
        <dbReference type="Proteomes" id="UP001324427"/>
    </source>
</evidence>